<dbReference type="GO" id="GO:0005524">
    <property type="term" value="F:ATP binding"/>
    <property type="evidence" value="ECO:0007669"/>
    <property type="project" value="UniProtKB-UniRule"/>
</dbReference>
<dbReference type="InterPro" id="IPR050156">
    <property type="entry name" value="TC-AMP_synthase_SUA5"/>
</dbReference>
<dbReference type="GO" id="GO:0003725">
    <property type="term" value="F:double-stranded RNA binding"/>
    <property type="evidence" value="ECO:0007669"/>
    <property type="project" value="UniProtKB-UniRule"/>
</dbReference>
<sequence>MILSGRDAAAIASAARQIQAGGLVGFPTETVYGLGADASSDQAVAGIFAAKGRPADHPLIVHVADPAQVHDYASAVPDFAQRLIEAFWPGPLTLILPRKTGVAAAAAGGQDSVGLRCPAHPVAQAFLKACATGVAGPSANRFGRVSPTTAAHVAQELGDDLLVLDGGPCAVGIESAIVDCTRGRPVLLRPGLLTRAELELACGQTLLNPEDIQQTAPRASGTLDSHYAPNAKVRLMSAKALQTALDLLGSESASIAVYARSSLLSTAPDLRMRRMPDAAQAAAQELFAVLREFDGQGVELIWIETPPMSADWDGVRDRLQRAAA</sequence>
<evidence type="ECO:0000256" key="2">
    <source>
        <dbReference type="ARBA" id="ARBA00007663"/>
    </source>
</evidence>
<keyword evidence="17" id="KW-1185">Reference proteome</keyword>
<dbReference type="InterPro" id="IPR010923">
    <property type="entry name" value="T(6)A37_SUA5"/>
</dbReference>
<keyword evidence="10 13" id="KW-0067">ATP-binding</keyword>
<keyword evidence="7 13" id="KW-0819">tRNA processing</keyword>
<keyword evidence="9 13" id="KW-0547">Nucleotide-binding</keyword>
<proteinExistence type="inferred from homology"/>
<dbReference type="GO" id="GO:0008033">
    <property type="term" value="P:tRNA processing"/>
    <property type="evidence" value="ECO:0007669"/>
    <property type="project" value="UniProtKB-KW"/>
</dbReference>
<dbReference type="RefSeq" id="WP_168923494.1">
    <property type="nucleotide sequence ID" value="NZ_CP051461.1"/>
</dbReference>
<dbReference type="SUPFAM" id="SSF55821">
    <property type="entry name" value="YrdC/RibB"/>
    <property type="match status" value="1"/>
</dbReference>
<comment type="function">
    <text evidence="13">Required for the formation of a threonylcarbamoyl group on adenosine at position 37 (t(6)A37) in tRNAs that read codons beginning with adenine.</text>
</comment>
<dbReference type="InterPro" id="IPR005145">
    <property type="entry name" value="Sua5_C"/>
</dbReference>
<dbReference type="Pfam" id="PF01300">
    <property type="entry name" value="Sua5_yciO_yrdC"/>
    <property type="match status" value="1"/>
</dbReference>
<keyword evidence="5 13" id="KW-0963">Cytoplasm</keyword>
<dbReference type="Proteomes" id="UP000502041">
    <property type="component" value="Chromosome"/>
</dbReference>
<keyword evidence="6 13" id="KW-0808">Transferase</keyword>
<dbReference type="EMBL" id="CP051461">
    <property type="protein sequence ID" value="QJC58088.1"/>
    <property type="molecule type" value="Genomic_DNA"/>
</dbReference>
<dbReference type="KEGG" id="pvac:HC248_03425"/>
<dbReference type="GO" id="GO:0005737">
    <property type="term" value="C:cytoplasm"/>
    <property type="evidence" value="ECO:0007669"/>
    <property type="project" value="UniProtKB-SubCell"/>
</dbReference>
<comment type="similarity">
    <text evidence="2 13">Belongs to the SUA5 family.</text>
</comment>
<feature type="binding site" evidence="14">
    <location>
        <position position="175"/>
    </location>
    <ligand>
        <name>L-threonine</name>
        <dbReference type="ChEBI" id="CHEBI:57926"/>
    </ligand>
</feature>
<accession>A0A6H2HDZ4</accession>
<dbReference type="InterPro" id="IPR017945">
    <property type="entry name" value="DHBP_synth_RibB-like_a/b_dom"/>
</dbReference>
<dbReference type="PIRSF" id="PIRSF004930">
    <property type="entry name" value="Tln_factor_SUA5"/>
    <property type="match status" value="1"/>
</dbReference>
<dbReference type="InterPro" id="IPR006070">
    <property type="entry name" value="Sua5-like_dom"/>
</dbReference>
<evidence type="ECO:0000256" key="1">
    <source>
        <dbReference type="ARBA" id="ARBA00004496"/>
    </source>
</evidence>
<reference evidence="16 17" key="1">
    <citation type="submission" date="2020-04" db="EMBL/GenBank/DDBJ databases">
        <title>Complete genome of a Psychrophilic, Marine, Gas Vacuolate Bacterium Polaromonas vacuolata KCTC 22033T.</title>
        <authorList>
            <person name="Hwang K."/>
            <person name="Kim K.M."/>
        </authorList>
    </citation>
    <scope>NUCLEOTIDE SEQUENCE [LARGE SCALE GENOMIC DNA]</scope>
    <source>
        <strain evidence="16 17">KCTC 22033</strain>
    </source>
</reference>
<dbReference type="Pfam" id="PF03481">
    <property type="entry name" value="Sua5_C"/>
    <property type="match status" value="1"/>
</dbReference>
<feature type="binding site" evidence="14">
    <location>
        <position position="116"/>
    </location>
    <ligand>
        <name>L-threonine</name>
        <dbReference type="ChEBI" id="CHEBI:57926"/>
    </ligand>
</feature>
<feature type="binding site" evidence="14">
    <location>
        <position position="53"/>
    </location>
    <ligand>
        <name>ATP</name>
        <dbReference type="ChEBI" id="CHEBI:30616"/>
    </ligand>
</feature>
<protein>
    <recommendedName>
        <fullName evidence="4 13">Threonylcarbamoyl-AMP synthase</fullName>
        <shortName evidence="13">TC-AMP synthase</shortName>
        <ecNumber evidence="3 13">2.7.7.87</ecNumber>
    </recommendedName>
    <alternativeName>
        <fullName evidence="11 13">L-threonylcarbamoyladenylate synthase</fullName>
    </alternativeName>
</protein>
<dbReference type="InterPro" id="IPR038385">
    <property type="entry name" value="Sua5/YwlC_C"/>
</dbReference>
<dbReference type="GO" id="GO:0061710">
    <property type="term" value="F:L-threonylcarbamoyladenylate synthase"/>
    <property type="evidence" value="ECO:0007669"/>
    <property type="project" value="UniProtKB-EC"/>
</dbReference>
<feature type="binding site" evidence="14">
    <location>
        <position position="227"/>
    </location>
    <ligand>
        <name>ATP</name>
        <dbReference type="ChEBI" id="CHEBI:30616"/>
    </ligand>
</feature>
<dbReference type="PANTHER" id="PTHR17490">
    <property type="entry name" value="SUA5"/>
    <property type="match status" value="1"/>
</dbReference>
<evidence type="ECO:0000256" key="12">
    <source>
        <dbReference type="ARBA" id="ARBA00048366"/>
    </source>
</evidence>
<dbReference type="Gene3D" id="3.40.50.11030">
    <property type="entry name" value="Threonylcarbamoyl-AMP synthase, C-terminal domain"/>
    <property type="match status" value="1"/>
</dbReference>
<feature type="binding site" evidence="14">
    <location>
        <position position="30"/>
    </location>
    <ligand>
        <name>L-threonine</name>
        <dbReference type="ChEBI" id="CHEBI:57926"/>
    </ligand>
</feature>
<dbReference type="PANTHER" id="PTHR17490:SF16">
    <property type="entry name" value="THREONYLCARBAMOYL-AMP SYNTHASE"/>
    <property type="match status" value="1"/>
</dbReference>
<evidence type="ECO:0000256" key="13">
    <source>
        <dbReference type="PIRNR" id="PIRNR004930"/>
    </source>
</evidence>
<evidence type="ECO:0000256" key="4">
    <source>
        <dbReference type="ARBA" id="ARBA00015492"/>
    </source>
</evidence>
<dbReference type="GO" id="GO:0000049">
    <property type="term" value="F:tRNA binding"/>
    <property type="evidence" value="ECO:0007669"/>
    <property type="project" value="TreeGrafter"/>
</dbReference>
<evidence type="ECO:0000256" key="10">
    <source>
        <dbReference type="ARBA" id="ARBA00022840"/>
    </source>
</evidence>
<evidence type="ECO:0000313" key="17">
    <source>
        <dbReference type="Proteomes" id="UP000502041"/>
    </source>
</evidence>
<dbReference type="EC" id="2.7.7.87" evidence="3 13"/>
<dbReference type="NCBIfam" id="TIGR00057">
    <property type="entry name" value="L-threonylcarbamoyladenylate synthase"/>
    <property type="match status" value="1"/>
</dbReference>
<evidence type="ECO:0000256" key="5">
    <source>
        <dbReference type="ARBA" id="ARBA00022490"/>
    </source>
</evidence>
<evidence type="ECO:0000256" key="6">
    <source>
        <dbReference type="ARBA" id="ARBA00022679"/>
    </source>
</evidence>
<dbReference type="GO" id="GO:0006450">
    <property type="term" value="P:regulation of translational fidelity"/>
    <property type="evidence" value="ECO:0007669"/>
    <property type="project" value="TreeGrafter"/>
</dbReference>
<dbReference type="PROSITE" id="PS51163">
    <property type="entry name" value="YRDC"/>
    <property type="match status" value="1"/>
</dbReference>
<comment type="catalytic activity">
    <reaction evidence="12 13">
        <text>L-threonine + hydrogencarbonate + ATP = L-threonylcarbamoyladenylate + diphosphate + H2O</text>
        <dbReference type="Rhea" id="RHEA:36407"/>
        <dbReference type="ChEBI" id="CHEBI:15377"/>
        <dbReference type="ChEBI" id="CHEBI:17544"/>
        <dbReference type="ChEBI" id="CHEBI:30616"/>
        <dbReference type="ChEBI" id="CHEBI:33019"/>
        <dbReference type="ChEBI" id="CHEBI:57926"/>
        <dbReference type="ChEBI" id="CHEBI:73682"/>
        <dbReference type="EC" id="2.7.7.87"/>
    </reaction>
</comment>
<evidence type="ECO:0000256" key="7">
    <source>
        <dbReference type="ARBA" id="ARBA00022694"/>
    </source>
</evidence>
<evidence type="ECO:0000313" key="16">
    <source>
        <dbReference type="EMBL" id="QJC58088.1"/>
    </source>
</evidence>
<comment type="subcellular location">
    <subcellularLocation>
        <location evidence="1 13">Cytoplasm</location>
    </subcellularLocation>
</comment>
<organism evidence="16 17">
    <name type="scientific">Polaromonas vacuolata</name>
    <dbReference type="NCBI Taxonomy" id="37448"/>
    <lineage>
        <taxon>Bacteria</taxon>
        <taxon>Pseudomonadati</taxon>
        <taxon>Pseudomonadota</taxon>
        <taxon>Betaproteobacteria</taxon>
        <taxon>Burkholderiales</taxon>
        <taxon>Comamonadaceae</taxon>
        <taxon>Polaromonas</taxon>
    </lineage>
</organism>
<feature type="domain" description="YrdC-like" evidence="15">
    <location>
        <begin position="8"/>
        <end position="193"/>
    </location>
</feature>
<keyword evidence="8 13" id="KW-0548">Nucleotidyltransferase</keyword>
<evidence type="ECO:0000256" key="11">
    <source>
        <dbReference type="ARBA" id="ARBA00029774"/>
    </source>
</evidence>
<feature type="binding site" evidence="14">
    <location>
        <position position="146"/>
    </location>
    <ligand>
        <name>ATP</name>
        <dbReference type="ChEBI" id="CHEBI:30616"/>
    </ligand>
</feature>
<evidence type="ECO:0000256" key="9">
    <source>
        <dbReference type="ARBA" id="ARBA00022741"/>
    </source>
</evidence>
<gene>
    <name evidence="16" type="primary">ywlC</name>
    <name evidence="16" type="ORF">HC248_03425</name>
</gene>
<feature type="binding site" evidence="14">
    <location>
        <position position="138"/>
    </location>
    <ligand>
        <name>ATP</name>
        <dbReference type="ChEBI" id="CHEBI:30616"/>
    </ligand>
</feature>
<dbReference type="AlphaFoldDB" id="A0A6H2HDZ4"/>
<evidence type="ECO:0000256" key="8">
    <source>
        <dbReference type="ARBA" id="ARBA00022695"/>
    </source>
</evidence>
<feature type="binding site" evidence="14">
    <location>
        <position position="189"/>
    </location>
    <ligand>
        <name>ATP</name>
        <dbReference type="ChEBI" id="CHEBI:30616"/>
    </ligand>
</feature>
<evidence type="ECO:0000259" key="15">
    <source>
        <dbReference type="PROSITE" id="PS51163"/>
    </source>
</evidence>
<dbReference type="FunFam" id="3.90.870.10:FF:000009">
    <property type="entry name" value="Threonylcarbamoyl-AMP synthase, putative"/>
    <property type="match status" value="1"/>
</dbReference>
<feature type="binding site" evidence="14">
    <location>
        <position position="62"/>
    </location>
    <ligand>
        <name>L-threonine</name>
        <dbReference type="ChEBI" id="CHEBI:57926"/>
    </ligand>
</feature>
<name>A0A6H2HDZ4_9BURK</name>
<evidence type="ECO:0000256" key="14">
    <source>
        <dbReference type="PIRSR" id="PIRSR004930-1"/>
    </source>
</evidence>
<evidence type="ECO:0000256" key="3">
    <source>
        <dbReference type="ARBA" id="ARBA00012584"/>
    </source>
</evidence>
<dbReference type="Gene3D" id="3.90.870.10">
    <property type="entry name" value="DHBP synthase"/>
    <property type="match status" value="1"/>
</dbReference>